<comment type="caution">
    <text evidence="1">The sequence shown here is derived from an EMBL/GenBank/DDBJ whole genome shotgun (WGS) entry which is preliminary data.</text>
</comment>
<sequence>MSLMFLVRTVTQLQRNTGLVEAVAIAIVKVQSSAAEGYLLLAEYFETNFAKQDNNIRKWACEQENV</sequence>
<organism evidence="1 2">
    <name type="scientific">Trichinella pseudospiralis</name>
    <name type="common">Parasitic roundworm</name>
    <dbReference type="NCBI Taxonomy" id="6337"/>
    <lineage>
        <taxon>Eukaryota</taxon>
        <taxon>Metazoa</taxon>
        <taxon>Ecdysozoa</taxon>
        <taxon>Nematoda</taxon>
        <taxon>Enoplea</taxon>
        <taxon>Dorylaimia</taxon>
        <taxon>Trichinellida</taxon>
        <taxon>Trichinellidae</taxon>
        <taxon>Trichinella</taxon>
    </lineage>
</organism>
<gene>
    <name evidence="1" type="ORF">T4E_4512</name>
</gene>
<name>A0A0V0YGZ7_TRIPS</name>
<dbReference type="Proteomes" id="UP000054815">
    <property type="component" value="Unassembled WGS sequence"/>
</dbReference>
<protein>
    <submittedName>
        <fullName evidence="1">Uncharacterized protein</fullName>
    </submittedName>
</protein>
<evidence type="ECO:0000313" key="1">
    <source>
        <dbReference type="EMBL" id="KRX99312.1"/>
    </source>
</evidence>
<evidence type="ECO:0000313" key="2">
    <source>
        <dbReference type="Proteomes" id="UP000054815"/>
    </source>
</evidence>
<accession>A0A0V0YGZ7</accession>
<dbReference type="AlphaFoldDB" id="A0A0V0YGZ7"/>
<proteinExistence type="predicted"/>
<reference evidence="1 2" key="1">
    <citation type="submission" date="2015-01" db="EMBL/GenBank/DDBJ databases">
        <title>Evolution of Trichinella species and genotypes.</title>
        <authorList>
            <person name="Korhonen P.K."/>
            <person name="Edoardo P."/>
            <person name="Giuseppe L.R."/>
            <person name="Gasser R.B."/>
        </authorList>
    </citation>
    <scope>NUCLEOTIDE SEQUENCE [LARGE SCALE GENOMIC DNA]</scope>
    <source>
        <strain evidence="1">ISS141</strain>
    </source>
</reference>
<dbReference type="EMBL" id="JYDU01000015">
    <property type="protein sequence ID" value="KRX99312.1"/>
    <property type="molecule type" value="Genomic_DNA"/>
</dbReference>